<proteinExistence type="predicted"/>
<dbReference type="CDD" id="cd03506">
    <property type="entry name" value="Delta6-FADS-like"/>
    <property type="match status" value="1"/>
</dbReference>
<dbReference type="InterPro" id="IPR005804">
    <property type="entry name" value="FA_desaturase_dom"/>
</dbReference>
<keyword evidence="1" id="KW-0812">Transmembrane</keyword>
<feature type="transmembrane region" description="Helical" evidence="1">
    <location>
        <begin position="77"/>
        <end position="97"/>
    </location>
</feature>
<name>A0ABU1SGF2_9MICO</name>
<dbReference type="Proteomes" id="UP001259347">
    <property type="component" value="Unassembled WGS sequence"/>
</dbReference>
<organism evidence="3 4">
    <name type="scientific">Microbacterium resistens</name>
    <dbReference type="NCBI Taxonomy" id="156977"/>
    <lineage>
        <taxon>Bacteria</taxon>
        <taxon>Bacillati</taxon>
        <taxon>Actinomycetota</taxon>
        <taxon>Actinomycetes</taxon>
        <taxon>Micrococcales</taxon>
        <taxon>Microbacteriaceae</taxon>
        <taxon>Microbacterium</taxon>
    </lineage>
</organism>
<protein>
    <submittedName>
        <fullName evidence="3">Fatty acid desaturase</fullName>
    </submittedName>
</protein>
<feature type="transmembrane region" description="Helical" evidence="1">
    <location>
        <begin position="50"/>
        <end position="71"/>
    </location>
</feature>
<feature type="transmembrane region" description="Helical" evidence="1">
    <location>
        <begin position="216"/>
        <end position="249"/>
    </location>
</feature>
<sequence>MSSTYADSAQTLGPIRQTYARREDFPPIARAYTEVSEVVRETGLLRRAHWFYIMVGAALVVAFGGAITGFILLGNSWFQLLIAGALGILFTQVAFLAHEAAHRQILSSGPANDRLARVLAAVVGMSYSWWDSKHSRHHANPNRVGKDPDIEVDTISFLDEDAAKSRGLIRLITRKQGWLFFPLLTLEGLNLHYLSLKHLAGRGPVKGRWAELGMIAARFALVMTPIFLFLPLGMAFAFVGVMLAVFGVYMGASFAPNHKGMPVIAPDAKLDFFSKQVRTSRNIRGGWWATWLMGGLNYQVEHHLFPSMARPHLAQAREIVREHCRTLDVPYTETSLWRSYAIVIDYLNQVGLAARDPFDCPITAQYRKV</sequence>
<dbReference type="PIRSF" id="PIRSF015921">
    <property type="entry name" value="FA_sphinglp_des"/>
    <property type="match status" value="1"/>
</dbReference>
<evidence type="ECO:0000313" key="4">
    <source>
        <dbReference type="Proteomes" id="UP001259347"/>
    </source>
</evidence>
<evidence type="ECO:0000256" key="1">
    <source>
        <dbReference type="SAM" id="Phobius"/>
    </source>
</evidence>
<keyword evidence="1" id="KW-1133">Transmembrane helix</keyword>
<dbReference type="RefSeq" id="WP_310022767.1">
    <property type="nucleotide sequence ID" value="NZ_JAVDUM010000016.1"/>
</dbReference>
<accession>A0ABU1SGF2</accession>
<keyword evidence="4" id="KW-1185">Reference proteome</keyword>
<evidence type="ECO:0000259" key="2">
    <source>
        <dbReference type="Pfam" id="PF00487"/>
    </source>
</evidence>
<gene>
    <name evidence="3" type="ORF">J2Y69_003314</name>
</gene>
<dbReference type="PANTHER" id="PTHR19353">
    <property type="entry name" value="FATTY ACID DESATURASE 2"/>
    <property type="match status" value="1"/>
</dbReference>
<dbReference type="InterPro" id="IPR012171">
    <property type="entry name" value="Fatty_acid_desaturase"/>
</dbReference>
<reference evidence="3 4" key="1">
    <citation type="submission" date="2023-07" db="EMBL/GenBank/DDBJ databases">
        <title>Sorghum-associated microbial communities from plants grown in Nebraska, USA.</title>
        <authorList>
            <person name="Schachtman D."/>
        </authorList>
    </citation>
    <scope>NUCLEOTIDE SEQUENCE [LARGE SCALE GENOMIC DNA]</scope>
    <source>
        <strain evidence="3 4">2980</strain>
    </source>
</reference>
<keyword evidence="1" id="KW-0472">Membrane</keyword>
<feature type="domain" description="Fatty acid desaturase" evidence="2">
    <location>
        <begin position="76"/>
        <end position="334"/>
    </location>
</feature>
<evidence type="ECO:0000313" key="3">
    <source>
        <dbReference type="EMBL" id="MDR6868690.1"/>
    </source>
</evidence>
<comment type="caution">
    <text evidence="3">The sequence shown here is derived from an EMBL/GenBank/DDBJ whole genome shotgun (WGS) entry which is preliminary data.</text>
</comment>
<dbReference type="PANTHER" id="PTHR19353:SF19">
    <property type="entry name" value="DELTA(5) FATTY ACID DESATURASE C-RELATED"/>
    <property type="match status" value="1"/>
</dbReference>
<dbReference type="EMBL" id="JAVDUM010000016">
    <property type="protein sequence ID" value="MDR6868690.1"/>
    <property type="molecule type" value="Genomic_DNA"/>
</dbReference>
<dbReference type="Pfam" id="PF00487">
    <property type="entry name" value="FA_desaturase"/>
    <property type="match status" value="1"/>
</dbReference>